<evidence type="ECO:0000256" key="1">
    <source>
        <dbReference type="ARBA" id="ARBA00022387"/>
    </source>
</evidence>
<sequence length="465" mass="53217">MKIICILLVLVSILSICVYSKANKYELSPTFGVSPELLEYYQGKTFSCLRSNKQIPIEQVNDDYCDCPDGTDEPGTSACNNGVFYCANKGYKPSNLHTSLLNDGFCDCCDGSDEYLGKVTCPNNCQDLGSELRKKREQEIETYTAGLKKKSEMEEESKSIWASKQEELERLKKEIDPLNSDLKELQTKKDNKQKEKDAERQALKEKRQQELKELEEQQEPKPLDGEGQEINTDELKESKEGSEDVQPEVPTVEEKPLTSENLETISRGKDQNDDHNDDNNDEKHGDSFLYMLVQNHFSTLWNFFKQYLPKSVYSDLNDLESLESEISSKKDTLREKENAISDIEKLFTYDFGKNNVYLPLHGKCFEVKTKEYSYSFCPYDKAQQGHTSLGKFEKWEGSVMEFANGQQCWGGPKRSLKVSFECGVDNEAYDVQEPSKCEYSMKFKTAAACDSEHLKILSLDKDHQL</sequence>
<dbReference type="OMA" id="YENGQHC"/>
<feature type="coiled-coil region" evidence="5">
    <location>
        <begin position="316"/>
        <end position="346"/>
    </location>
</feature>
<dbReference type="InterPro" id="IPR044865">
    <property type="entry name" value="MRH_dom"/>
</dbReference>
<feature type="chain" id="PRO_5007593471" description="Glucosidase 2 subunit beta" evidence="7">
    <location>
        <begin position="23"/>
        <end position="465"/>
    </location>
</feature>
<comment type="caution">
    <text evidence="9">The sequence shown here is derived from an EMBL/GenBank/DDBJ whole genome shotgun (WGS) entry which is preliminary data.</text>
</comment>
<dbReference type="STRING" id="361077.A0A152A2L9"/>
<feature type="signal peptide" evidence="7">
    <location>
        <begin position="1"/>
        <end position="22"/>
    </location>
</feature>
<proteinExistence type="predicted"/>
<feature type="compositionally biased region" description="Basic and acidic residues" evidence="6">
    <location>
        <begin position="179"/>
        <end position="224"/>
    </location>
</feature>
<dbReference type="PROSITE" id="PS51914">
    <property type="entry name" value="MRH"/>
    <property type="match status" value="1"/>
</dbReference>
<name>A0A152A2L9_TIELA</name>
<dbReference type="AlphaFoldDB" id="A0A152A2L9"/>
<dbReference type="GO" id="GO:0006491">
    <property type="term" value="P:N-glycan processing"/>
    <property type="evidence" value="ECO:0007669"/>
    <property type="project" value="TreeGrafter"/>
</dbReference>
<keyword evidence="9" id="KW-0808">Transferase</keyword>
<keyword evidence="2 7" id="KW-0732">Signal</keyword>
<dbReference type="GO" id="GO:0016301">
    <property type="term" value="F:kinase activity"/>
    <property type="evidence" value="ECO:0007669"/>
    <property type="project" value="UniProtKB-KW"/>
</dbReference>
<dbReference type="Pfam" id="PF13015">
    <property type="entry name" value="PRKCSH_1"/>
    <property type="match status" value="1"/>
</dbReference>
<protein>
    <recommendedName>
        <fullName evidence="1">Glucosidase 2 subunit beta</fullName>
    </recommendedName>
</protein>
<evidence type="ECO:0000256" key="5">
    <source>
        <dbReference type="SAM" id="Coils"/>
    </source>
</evidence>
<dbReference type="InterPro" id="IPR028146">
    <property type="entry name" value="PRKCSH_N"/>
</dbReference>
<dbReference type="EMBL" id="LODT01000013">
    <property type="protein sequence ID" value="KYR00450.1"/>
    <property type="molecule type" value="Genomic_DNA"/>
</dbReference>
<keyword evidence="5" id="KW-0175">Coiled coil</keyword>
<dbReference type="Pfam" id="PF12999">
    <property type="entry name" value="PRKCSH-like"/>
    <property type="match status" value="1"/>
</dbReference>
<dbReference type="Gene3D" id="2.70.130.10">
    <property type="entry name" value="Mannose-6-phosphate receptor binding domain"/>
    <property type="match status" value="1"/>
</dbReference>
<evidence type="ECO:0000313" key="9">
    <source>
        <dbReference type="EMBL" id="KYR00450.1"/>
    </source>
</evidence>
<evidence type="ECO:0000259" key="8">
    <source>
        <dbReference type="PROSITE" id="PS51914"/>
    </source>
</evidence>
<keyword evidence="4" id="KW-1015">Disulfide bond</keyword>
<feature type="domain" description="MRH" evidence="8">
    <location>
        <begin position="362"/>
        <end position="451"/>
    </location>
</feature>
<feature type="compositionally biased region" description="Basic and acidic residues" evidence="6">
    <location>
        <begin position="266"/>
        <end position="282"/>
    </location>
</feature>
<reference evidence="9 10" key="1">
    <citation type="submission" date="2015-12" db="EMBL/GenBank/DDBJ databases">
        <title>Dictyostelia acquired genes for synthesis and detection of signals that induce cell-type specialization by lateral gene transfer from prokaryotes.</title>
        <authorList>
            <person name="Gloeckner G."/>
            <person name="Schaap P."/>
        </authorList>
    </citation>
    <scope>NUCLEOTIDE SEQUENCE [LARGE SCALE GENOMIC DNA]</scope>
    <source>
        <strain evidence="9 10">TK</strain>
    </source>
</reference>
<keyword evidence="3" id="KW-0256">Endoplasmic reticulum</keyword>
<dbReference type="PANTHER" id="PTHR12630:SF1">
    <property type="entry name" value="GLUCOSIDASE 2 SUBUNIT BETA"/>
    <property type="match status" value="1"/>
</dbReference>
<evidence type="ECO:0000256" key="4">
    <source>
        <dbReference type="ARBA" id="ARBA00023157"/>
    </source>
</evidence>
<organism evidence="9 10">
    <name type="scientific">Tieghemostelium lacteum</name>
    <name type="common">Slime mold</name>
    <name type="synonym">Dictyostelium lacteum</name>
    <dbReference type="NCBI Taxonomy" id="361077"/>
    <lineage>
        <taxon>Eukaryota</taxon>
        <taxon>Amoebozoa</taxon>
        <taxon>Evosea</taxon>
        <taxon>Eumycetozoa</taxon>
        <taxon>Dictyostelia</taxon>
        <taxon>Dictyosteliales</taxon>
        <taxon>Raperosteliaceae</taxon>
        <taxon>Tieghemostelium</taxon>
    </lineage>
</organism>
<dbReference type="GO" id="GO:0017177">
    <property type="term" value="C:glucosidase II complex"/>
    <property type="evidence" value="ECO:0007669"/>
    <property type="project" value="TreeGrafter"/>
</dbReference>
<gene>
    <name evidence="9" type="ORF">DLAC_02446</name>
</gene>
<feature type="region of interest" description="Disordered" evidence="6">
    <location>
        <begin position="179"/>
        <end position="282"/>
    </location>
</feature>
<accession>A0A152A2L9</accession>
<feature type="compositionally biased region" description="Basic and acidic residues" evidence="6">
    <location>
        <begin position="233"/>
        <end position="242"/>
    </location>
</feature>
<dbReference type="InterPro" id="IPR039794">
    <property type="entry name" value="Gtb1-like"/>
</dbReference>
<evidence type="ECO:0000256" key="7">
    <source>
        <dbReference type="SAM" id="SignalP"/>
    </source>
</evidence>
<dbReference type="InParanoid" id="A0A152A2L9"/>
<evidence type="ECO:0000256" key="2">
    <source>
        <dbReference type="ARBA" id="ARBA00022729"/>
    </source>
</evidence>
<dbReference type="OrthoDB" id="28322at2759"/>
<dbReference type="InterPro" id="IPR036607">
    <property type="entry name" value="PRKCSH"/>
</dbReference>
<keyword evidence="10" id="KW-1185">Reference proteome</keyword>
<dbReference type="PANTHER" id="PTHR12630">
    <property type="entry name" value="N-LINKED OLIGOSACCHARIDE PROCESSING"/>
    <property type="match status" value="1"/>
</dbReference>
<evidence type="ECO:0000256" key="3">
    <source>
        <dbReference type="ARBA" id="ARBA00022824"/>
    </source>
</evidence>
<evidence type="ECO:0000313" key="10">
    <source>
        <dbReference type="Proteomes" id="UP000076078"/>
    </source>
</evidence>
<dbReference type="InterPro" id="IPR009011">
    <property type="entry name" value="Man6P_isomerase_rcpt-bd_dom_sf"/>
</dbReference>
<dbReference type="Proteomes" id="UP000076078">
    <property type="component" value="Unassembled WGS sequence"/>
</dbReference>
<dbReference type="FunCoup" id="A0A152A2L9">
    <property type="interactions" value="970"/>
</dbReference>
<dbReference type="SUPFAM" id="SSF50911">
    <property type="entry name" value="Mannose 6-phosphate receptor domain"/>
    <property type="match status" value="1"/>
</dbReference>
<keyword evidence="9" id="KW-0418">Kinase</keyword>
<evidence type="ECO:0000256" key="6">
    <source>
        <dbReference type="SAM" id="MobiDB-lite"/>
    </source>
</evidence>